<dbReference type="InterPro" id="IPR049254">
    <property type="entry name" value="Phage_tail_terminator"/>
</dbReference>
<protein>
    <submittedName>
        <fullName evidence="1">Uncharacterized protein</fullName>
    </submittedName>
</protein>
<dbReference type="OrthoDB" id="2063617at2"/>
<dbReference type="Pfam" id="PF20765">
    <property type="entry name" value="Phage_tail_terminator_8"/>
    <property type="match status" value="1"/>
</dbReference>
<gene>
    <name evidence="1" type="ORF">SAMN04488502_11264</name>
</gene>
<evidence type="ECO:0000313" key="1">
    <source>
        <dbReference type="EMBL" id="SDN12463.1"/>
    </source>
</evidence>
<keyword evidence="2" id="KW-1185">Reference proteome</keyword>
<organism evidence="1 2">
    <name type="scientific">Dendrosporobacter quercicolus</name>
    <dbReference type="NCBI Taxonomy" id="146817"/>
    <lineage>
        <taxon>Bacteria</taxon>
        <taxon>Bacillati</taxon>
        <taxon>Bacillota</taxon>
        <taxon>Negativicutes</taxon>
        <taxon>Selenomonadales</taxon>
        <taxon>Sporomusaceae</taxon>
        <taxon>Dendrosporobacter</taxon>
    </lineage>
</organism>
<dbReference type="Proteomes" id="UP000214880">
    <property type="component" value="Unassembled WGS sequence"/>
</dbReference>
<dbReference type="EMBL" id="FNHB01000012">
    <property type="protein sequence ID" value="SDN12463.1"/>
    <property type="molecule type" value="Genomic_DNA"/>
</dbReference>
<proteinExistence type="predicted"/>
<dbReference type="STRING" id="146817.SAMN04488502_11264"/>
<sequence length="142" mass="16189">MLIDMIDGIGRALGGEYAGRPVYIDEPEQGLSPPCFWIVNLMNAEAHNFGDRYRREYSFDIHYFPEDAAKPAREAAAAGEALFLALEYITVNGSLIRGTDMQHQLIDGVLHFFVKYSVFIRKLKDPAPYMEFLDQRQRVKGD</sequence>
<accession>A0A1G9YVS2</accession>
<name>A0A1G9YVS2_9FIRM</name>
<dbReference type="AlphaFoldDB" id="A0A1G9YVS2"/>
<reference evidence="1 2" key="1">
    <citation type="submission" date="2016-10" db="EMBL/GenBank/DDBJ databases">
        <authorList>
            <person name="de Groot N.N."/>
        </authorList>
    </citation>
    <scope>NUCLEOTIDE SEQUENCE [LARGE SCALE GENOMIC DNA]</scope>
    <source>
        <strain evidence="1 2">DSM 1736</strain>
    </source>
</reference>
<evidence type="ECO:0000313" key="2">
    <source>
        <dbReference type="Proteomes" id="UP000214880"/>
    </source>
</evidence>
<dbReference type="RefSeq" id="WP_092074758.1">
    <property type="nucleotide sequence ID" value="NZ_FNHB01000012.1"/>
</dbReference>